<evidence type="ECO:0008006" key="3">
    <source>
        <dbReference type="Google" id="ProtNLM"/>
    </source>
</evidence>
<sequence length="168" mass="18766">MFRGIVAEMRADAEALTARKISEPSREHPLHLVIIDEGAPLMAYWPRGIRDKLRKVIVEIQEPTKDIFSMRDLFPERIGLRLPTESHTEAALVDNAVRYGALCHQIPVSLPGVGYQVLVDDDTSTFSVSRNRAGHVTDGDLDDLVEYVAVRRLELETTTTNTEAKEAA</sequence>
<gene>
    <name evidence="1" type="ORF">ACFQ1S_14515</name>
</gene>
<accession>A0ABW3M9I7</accession>
<dbReference type="Proteomes" id="UP001597045">
    <property type="component" value="Unassembled WGS sequence"/>
</dbReference>
<reference evidence="2" key="1">
    <citation type="journal article" date="2019" name="Int. J. Syst. Evol. Microbiol.">
        <title>The Global Catalogue of Microorganisms (GCM) 10K type strain sequencing project: providing services to taxonomists for standard genome sequencing and annotation.</title>
        <authorList>
            <consortium name="The Broad Institute Genomics Platform"/>
            <consortium name="The Broad Institute Genome Sequencing Center for Infectious Disease"/>
            <person name="Wu L."/>
            <person name="Ma J."/>
        </authorList>
    </citation>
    <scope>NUCLEOTIDE SEQUENCE [LARGE SCALE GENOMIC DNA]</scope>
    <source>
        <strain evidence="2">JCM 31486</strain>
    </source>
</reference>
<name>A0ABW3M9I7_9PSEU</name>
<dbReference type="EMBL" id="JBHTIS010000751">
    <property type="protein sequence ID" value="MFD1046678.1"/>
    <property type="molecule type" value="Genomic_DNA"/>
</dbReference>
<organism evidence="1 2">
    <name type="scientific">Kibdelosporangium lantanae</name>
    <dbReference type="NCBI Taxonomy" id="1497396"/>
    <lineage>
        <taxon>Bacteria</taxon>
        <taxon>Bacillati</taxon>
        <taxon>Actinomycetota</taxon>
        <taxon>Actinomycetes</taxon>
        <taxon>Pseudonocardiales</taxon>
        <taxon>Pseudonocardiaceae</taxon>
        <taxon>Kibdelosporangium</taxon>
    </lineage>
</organism>
<keyword evidence="2" id="KW-1185">Reference proteome</keyword>
<evidence type="ECO:0000313" key="2">
    <source>
        <dbReference type="Proteomes" id="UP001597045"/>
    </source>
</evidence>
<comment type="caution">
    <text evidence="1">The sequence shown here is derived from an EMBL/GenBank/DDBJ whole genome shotgun (WGS) entry which is preliminary data.</text>
</comment>
<dbReference type="InterPro" id="IPR027417">
    <property type="entry name" value="P-loop_NTPase"/>
</dbReference>
<protein>
    <recommendedName>
        <fullName evidence="3">DUF5753 domain-containing protein</fullName>
    </recommendedName>
</protein>
<evidence type="ECO:0000313" key="1">
    <source>
        <dbReference type="EMBL" id="MFD1046678.1"/>
    </source>
</evidence>
<dbReference type="Gene3D" id="3.40.50.300">
    <property type="entry name" value="P-loop containing nucleotide triphosphate hydrolases"/>
    <property type="match status" value="1"/>
</dbReference>
<proteinExistence type="predicted"/>